<dbReference type="AlphaFoldDB" id="A0A151Y408"/>
<evidence type="ECO:0000313" key="1">
    <source>
        <dbReference type="EMBL" id="KYQ72772.1"/>
    </source>
</evidence>
<evidence type="ECO:0000313" key="2">
    <source>
        <dbReference type="Proteomes" id="UP000076276"/>
    </source>
</evidence>
<dbReference type="EMBL" id="LUAW01000013">
    <property type="protein sequence ID" value="KYQ72772.1"/>
    <property type="molecule type" value="Genomic_DNA"/>
</dbReference>
<sequence length="164" mass="19310">MDYFFTIKSTLNHIDSDKAKQLFQTVEFHEQICQKIPGTALDIQRSELAGDRYYLEREYNLDLEMPELIRKLLKDAFRLRRHDYWDFQTLSASSTLKSNLTGILSYQTFLSEAHNAIQVRQDWKLDIGMPLIHKALARFAETEIRKFHAIEMDIIQQELIAQTA</sequence>
<proteinExistence type="predicted"/>
<keyword evidence="2" id="KW-1185">Reference proteome</keyword>
<name>A0A151Y408_9GAMM</name>
<organism evidence="1 2">
    <name type="scientific">Acinetobacter pragensis</name>
    <dbReference type="NCBI Taxonomy" id="1806892"/>
    <lineage>
        <taxon>Bacteria</taxon>
        <taxon>Pseudomonadati</taxon>
        <taxon>Pseudomonadota</taxon>
        <taxon>Gammaproteobacteria</taxon>
        <taxon>Moraxellales</taxon>
        <taxon>Moraxellaceae</taxon>
        <taxon>Acinetobacter</taxon>
    </lineage>
</organism>
<protein>
    <submittedName>
        <fullName evidence="1">Uncharacterized protein</fullName>
    </submittedName>
</protein>
<comment type="caution">
    <text evidence="1">The sequence shown here is derived from an EMBL/GenBank/DDBJ whole genome shotgun (WGS) entry which is preliminary data.</text>
</comment>
<reference evidence="1 2" key="1">
    <citation type="submission" date="2016-03" db="EMBL/GenBank/DDBJ databases">
        <title>Acinetobacter genomospecies 28 strain ANC 4149.</title>
        <authorList>
            <person name="Radolfova-Krizova L."/>
            <person name="Nemec A."/>
        </authorList>
    </citation>
    <scope>NUCLEOTIDE SEQUENCE [LARGE SCALE GENOMIC DNA]</scope>
    <source>
        <strain evidence="1 2">ANC 4149</strain>
    </source>
</reference>
<accession>A0A151Y408</accession>
<dbReference type="STRING" id="1806892.AZH43_07910"/>
<dbReference type="Proteomes" id="UP000076276">
    <property type="component" value="Unassembled WGS sequence"/>
</dbReference>
<gene>
    <name evidence="1" type="ORF">AZH43_07910</name>
</gene>